<keyword evidence="1" id="KW-1133">Transmembrane helix</keyword>
<dbReference type="OrthoDB" id="9806665at2"/>
<feature type="transmembrane region" description="Helical" evidence="1">
    <location>
        <begin position="97"/>
        <end position="129"/>
    </location>
</feature>
<dbReference type="EMBL" id="FOXF01000005">
    <property type="protein sequence ID" value="SFP10638.1"/>
    <property type="molecule type" value="Genomic_DNA"/>
</dbReference>
<dbReference type="InterPro" id="IPR003425">
    <property type="entry name" value="CCB3/YggT"/>
</dbReference>
<feature type="transmembrane region" description="Helical" evidence="1">
    <location>
        <begin position="63"/>
        <end position="85"/>
    </location>
</feature>
<evidence type="ECO:0000256" key="1">
    <source>
        <dbReference type="SAM" id="Phobius"/>
    </source>
</evidence>
<feature type="transmembrane region" description="Helical" evidence="1">
    <location>
        <begin position="153"/>
        <end position="174"/>
    </location>
</feature>
<proteinExistence type="predicted"/>
<dbReference type="GO" id="GO:0016020">
    <property type="term" value="C:membrane"/>
    <property type="evidence" value="ECO:0007669"/>
    <property type="project" value="InterPro"/>
</dbReference>
<name>A0A662ZGJ3_9GAMM</name>
<keyword evidence="1" id="KW-0812">Transmembrane</keyword>
<dbReference type="RefSeq" id="WP_051621937.1">
    <property type="nucleotide sequence ID" value="NZ_FOXF01000005.1"/>
</dbReference>
<evidence type="ECO:0000313" key="3">
    <source>
        <dbReference type="Proteomes" id="UP000243745"/>
    </source>
</evidence>
<feature type="transmembrane region" description="Helical" evidence="1">
    <location>
        <begin position="12"/>
        <end position="30"/>
    </location>
</feature>
<dbReference type="Pfam" id="PF02325">
    <property type="entry name" value="CCB3_YggT"/>
    <property type="match status" value="2"/>
</dbReference>
<dbReference type="Proteomes" id="UP000243745">
    <property type="component" value="Unassembled WGS sequence"/>
</dbReference>
<gene>
    <name evidence="2" type="ORF">SAMN02910344_00441</name>
</gene>
<organism evidence="2 3">
    <name type="scientific">Ruminobacter amylophilus</name>
    <dbReference type="NCBI Taxonomy" id="867"/>
    <lineage>
        <taxon>Bacteria</taxon>
        <taxon>Pseudomonadati</taxon>
        <taxon>Pseudomonadota</taxon>
        <taxon>Gammaproteobacteria</taxon>
        <taxon>Aeromonadales</taxon>
        <taxon>Succinivibrionaceae</taxon>
        <taxon>Ruminobacter</taxon>
    </lineage>
</organism>
<keyword evidence="3" id="KW-1185">Reference proteome</keyword>
<accession>A0A662ZGJ3</accession>
<reference evidence="2 3" key="1">
    <citation type="submission" date="2016-10" db="EMBL/GenBank/DDBJ databases">
        <authorList>
            <person name="Varghese N."/>
            <person name="Submissions S."/>
        </authorList>
    </citation>
    <scope>NUCLEOTIDE SEQUENCE [LARGE SCALE GENOMIC DNA]</scope>
    <source>
        <strain evidence="2 3">DSM 1361</strain>
    </source>
</reference>
<evidence type="ECO:0000313" key="2">
    <source>
        <dbReference type="EMBL" id="SFP10638.1"/>
    </source>
</evidence>
<keyword evidence="1" id="KW-0472">Membrane</keyword>
<sequence length="191" mass="21974">MLTLLFNFPVQFLMYIPGMIFFLRFLMQYARCDFYHPVSQFVYKVTAPFLKVFRNLCFDNINVAALLNMVLIPFIIFTLFSLQGVQDGFSSVSLKDFAVLFAINIVFVVWTVIEILLILLIVTAVLSWIPSARGINIYLLTLLKPVTGFFDKYIPSIGYISLSFLVVFLLLQFIDSTIMPRFLFFVIGLAK</sequence>
<dbReference type="AlphaFoldDB" id="A0A662ZGJ3"/>
<protein>
    <submittedName>
        <fullName evidence="2">YggT family protein</fullName>
    </submittedName>
</protein>